<evidence type="ECO:0008006" key="4">
    <source>
        <dbReference type="Google" id="ProtNLM"/>
    </source>
</evidence>
<gene>
    <name evidence="2" type="ORF">PQO03_03320</name>
</gene>
<name>A0ABY7VS07_9BACT</name>
<reference evidence="2 3" key="1">
    <citation type="submission" date="2023-02" db="EMBL/GenBank/DDBJ databases">
        <title>Genome sequence of Lentisphaera profundi SAORIC-696.</title>
        <authorList>
            <person name="Kim e."/>
            <person name="Cho J.-C."/>
            <person name="Choi A."/>
            <person name="Kang I."/>
        </authorList>
    </citation>
    <scope>NUCLEOTIDE SEQUENCE [LARGE SCALE GENOMIC DNA]</scope>
    <source>
        <strain evidence="2 3">SAORIC-696</strain>
    </source>
</reference>
<dbReference type="Proteomes" id="UP001214250">
    <property type="component" value="Chromosome 1"/>
</dbReference>
<keyword evidence="1" id="KW-0732">Signal</keyword>
<protein>
    <recommendedName>
        <fullName evidence="4">Serine protease</fullName>
    </recommendedName>
</protein>
<dbReference type="EMBL" id="CP117811">
    <property type="protein sequence ID" value="WDE96990.1"/>
    <property type="molecule type" value="Genomic_DNA"/>
</dbReference>
<evidence type="ECO:0000313" key="2">
    <source>
        <dbReference type="EMBL" id="WDE96990.1"/>
    </source>
</evidence>
<dbReference type="RefSeq" id="WP_274151101.1">
    <property type="nucleotide sequence ID" value="NZ_CP117811.1"/>
</dbReference>
<evidence type="ECO:0000313" key="3">
    <source>
        <dbReference type="Proteomes" id="UP001214250"/>
    </source>
</evidence>
<dbReference type="PROSITE" id="PS51257">
    <property type="entry name" value="PROKAR_LIPOPROTEIN"/>
    <property type="match status" value="1"/>
</dbReference>
<organism evidence="2 3">
    <name type="scientific">Lentisphaera profundi</name>
    <dbReference type="NCBI Taxonomy" id="1658616"/>
    <lineage>
        <taxon>Bacteria</taxon>
        <taxon>Pseudomonadati</taxon>
        <taxon>Lentisphaerota</taxon>
        <taxon>Lentisphaeria</taxon>
        <taxon>Lentisphaerales</taxon>
        <taxon>Lentisphaeraceae</taxon>
        <taxon>Lentisphaera</taxon>
    </lineage>
</organism>
<sequence length="209" mass="23083">MVKKSVMKNIFSLLIITFFVSCASEDRSHYKRLQTLENDIVNIVPILQDNSAILTDAKGQRTAILIPGGLLLTSSLNSDKSGELMSLDFPHSSQLQVVIVGLNKHLMVVRLVSNLNHPNSKGIGFSTTEELSGTGLFISFSDTNAPYPAIRLVRDLSDPLNSFTFDELDDGGAFVNMKGELCGIYSHSDKTFIGPKDFRRMWLSILESN</sequence>
<feature type="signal peptide" evidence="1">
    <location>
        <begin position="1"/>
        <end position="23"/>
    </location>
</feature>
<evidence type="ECO:0000256" key="1">
    <source>
        <dbReference type="SAM" id="SignalP"/>
    </source>
</evidence>
<accession>A0ABY7VS07</accession>
<feature type="chain" id="PRO_5046290012" description="Serine protease" evidence="1">
    <location>
        <begin position="24"/>
        <end position="209"/>
    </location>
</feature>
<proteinExistence type="predicted"/>
<keyword evidence="3" id="KW-1185">Reference proteome</keyword>